<protein>
    <submittedName>
        <fullName evidence="3">Membrane protein</fullName>
    </submittedName>
</protein>
<feature type="transmembrane region" description="Helical" evidence="2">
    <location>
        <begin position="152"/>
        <end position="175"/>
    </location>
</feature>
<feature type="transmembrane region" description="Helical" evidence="2">
    <location>
        <begin position="187"/>
        <end position="211"/>
    </location>
</feature>
<reference evidence="3" key="1">
    <citation type="journal article" date="2014" name="Int. J. Syst. Evol. Microbiol.">
        <title>Complete genome sequence of Corynebacterium casei LMG S-19264T (=DSM 44701T), isolated from a smear-ripened cheese.</title>
        <authorList>
            <consortium name="US DOE Joint Genome Institute (JGI-PGF)"/>
            <person name="Walter F."/>
            <person name="Albersmeier A."/>
            <person name="Kalinowski J."/>
            <person name="Ruckert C."/>
        </authorList>
    </citation>
    <scope>NUCLEOTIDE SEQUENCE</scope>
    <source>
        <strain evidence="3">JCM 4646</strain>
    </source>
</reference>
<dbReference type="PANTHER" id="PTHR41282">
    <property type="entry name" value="CONSERVED TRANSMEMBRANE PROTEIN-RELATED"/>
    <property type="match status" value="1"/>
</dbReference>
<feature type="transmembrane region" description="Helical" evidence="2">
    <location>
        <begin position="260"/>
        <end position="276"/>
    </location>
</feature>
<feature type="region of interest" description="Disordered" evidence="1">
    <location>
        <begin position="1"/>
        <end position="62"/>
    </location>
</feature>
<dbReference type="Pfam" id="PF12811">
    <property type="entry name" value="BaxI_1"/>
    <property type="match status" value="1"/>
</dbReference>
<gene>
    <name evidence="3" type="ORF">GCM10018781_63510</name>
</gene>
<evidence type="ECO:0000256" key="1">
    <source>
        <dbReference type="SAM" id="MobiDB-lite"/>
    </source>
</evidence>
<evidence type="ECO:0000313" key="4">
    <source>
        <dbReference type="Proteomes" id="UP000617734"/>
    </source>
</evidence>
<dbReference type="EMBL" id="BNBO01000051">
    <property type="protein sequence ID" value="GHH81243.1"/>
    <property type="molecule type" value="Genomic_DNA"/>
</dbReference>
<keyword evidence="2" id="KW-0812">Transmembrane</keyword>
<keyword evidence="2" id="KW-1133">Transmembrane helix</keyword>
<evidence type="ECO:0000313" key="3">
    <source>
        <dbReference type="EMBL" id="GHH81243.1"/>
    </source>
</evidence>
<feature type="transmembrane region" description="Helical" evidence="2">
    <location>
        <begin position="70"/>
        <end position="92"/>
    </location>
</feature>
<reference evidence="3" key="2">
    <citation type="submission" date="2020-09" db="EMBL/GenBank/DDBJ databases">
        <authorList>
            <person name="Sun Q."/>
            <person name="Ohkuma M."/>
        </authorList>
    </citation>
    <scope>NUCLEOTIDE SEQUENCE</scope>
    <source>
        <strain evidence="3">JCM 4646</strain>
    </source>
</reference>
<keyword evidence="2" id="KW-0472">Membrane</keyword>
<comment type="caution">
    <text evidence="3">The sequence shown here is derived from an EMBL/GenBank/DDBJ whole genome shotgun (WGS) entry which is preliminary data.</text>
</comment>
<keyword evidence="4" id="KW-1185">Reference proteome</keyword>
<proteinExistence type="predicted"/>
<name>A0A919GBN7_9ACTN</name>
<dbReference type="RefSeq" id="WP_190214362.1">
    <property type="nucleotide sequence ID" value="NZ_BNBO01000051.1"/>
</dbReference>
<dbReference type="AlphaFoldDB" id="A0A919GBN7"/>
<feature type="transmembrane region" description="Helical" evidence="2">
    <location>
        <begin position="130"/>
        <end position="146"/>
    </location>
</feature>
<feature type="compositionally biased region" description="Low complexity" evidence="1">
    <location>
        <begin position="43"/>
        <end position="55"/>
    </location>
</feature>
<dbReference type="PIRSF" id="PIRSF009160">
    <property type="entry name" value="UCP009160"/>
    <property type="match status" value="1"/>
</dbReference>
<organism evidence="3 4">
    <name type="scientific">Kitasatospora indigofera</name>
    <dbReference type="NCBI Taxonomy" id="67307"/>
    <lineage>
        <taxon>Bacteria</taxon>
        <taxon>Bacillati</taxon>
        <taxon>Actinomycetota</taxon>
        <taxon>Actinomycetes</taxon>
        <taxon>Kitasatosporales</taxon>
        <taxon>Streptomycetaceae</taxon>
        <taxon>Kitasatospora</taxon>
    </lineage>
</organism>
<feature type="transmembrane region" description="Helical" evidence="2">
    <location>
        <begin position="98"/>
        <end position="118"/>
    </location>
</feature>
<evidence type="ECO:0000256" key="2">
    <source>
        <dbReference type="SAM" id="Phobius"/>
    </source>
</evidence>
<sequence length="289" mass="29709">MRSSNPILSRRGAGRVDAQGTEAARPRPVGLPVGARRPGDGPAGPYAGFDAPGPAERATAGSTPMTLDDVVVRTAATLGTVALAAVLSWTLLPVDRTGVARSYAVAVGCALVAFVLALVQTSRRTPSPPLILGYAAFEGVFVGVLSDVTSTYIAPGVVVQAVLGTLTVFAGVLIAYRMRWIRVTARFAGFVLAAATGFVLLTVADLLLSAFGGGHGLGFGSGGLGIAFGVAGIVLGACFLALDFRQVEDAVADGAPREEAWLAAFGLTLTLVWIYLEVLRVLTLLRGED</sequence>
<dbReference type="PANTHER" id="PTHR41282:SF1">
    <property type="entry name" value="CONSERVED TRANSMEMBRANE PROTEIN-RELATED"/>
    <property type="match status" value="1"/>
</dbReference>
<accession>A0A919GBN7</accession>
<feature type="transmembrane region" description="Helical" evidence="2">
    <location>
        <begin position="217"/>
        <end position="240"/>
    </location>
</feature>
<dbReference type="Proteomes" id="UP000617734">
    <property type="component" value="Unassembled WGS sequence"/>
</dbReference>
<dbReference type="GeneID" id="95356653"/>
<dbReference type="InterPro" id="IPR010539">
    <property type="entry name" value="BaxI_1-like"/>
</dbReference>